<feature type="non-terminal residue" evidence="1">
    <location>
        <position position="1"/>
    </location>
</feature>
<sequence length="39" mass="4989">QYFRKVALLIMTFIIGWEMTQRRWIQAWHQTRHLSWMQP</sequence>
<dbReference type="EMBL" id="LXQA010164265">
    <property type="protein sequence ID" value="MCI28215.1"/>
    <property type="molecule type" value="Genomic_DNA"/>
</dbReference>
<reference evidence="1 2" key="1">
    <citation type="journal article" date="2018" name="Front. Plant Sci.">
        <title>Red Clover (Trifolium pratense) and Zigzag Clover (T. medium) - A Picture of Genomic Similarities and Differences.</title>
        <authorList>
            <person name="Dluhosova J."/>
            <person name="Istvanek J."/>
            <person name="Nedelnik J."/>
            <person name="Repkova J."/>
        </authorList>
    </citation>
    <scope>NUCLEOTIDE SEQUENCE [LARGE SCALE GENOMIC DNA]</scope>
    <source>
        <strain evidence="2">cv. 10/8</strain>
        <tissue evidence="1">Leaf</tissue>
    </source>
</reference>
<organism evidence="1 2">
    <name type="scientific">Trifolium medium</name>
    <dbReference type="NCBI Taxonomy" id="97028"/>
    <lineage>
        <taxon>Eukaryota</taxon>
        <taxon>Viridiplantae</taxon>
        <taxon>Streptophyta</taxon>
        <taxon>Embryophyta</taxon>
        <taxon>Tracheophyta</taxon>
        <taxon>Spermatophyta</taxon>
        <taxon>Magnoliopsida</taxon>
        <taxon>eudicotyledons</taxon>
        <taxon>Gunneridae</taxon>
        <taxon>Pentapetalae</taxon>
        <taxon>rosids</taxon>
        <taxon>fabids</taxon>
        <taxon>Fabales</taxon>
        <taxon>Fabaceae</taxon>
        <taxon>Papilionoideae</taxon>
        <taxon>50 kb inversion clade</taxon>
        <taxon>NPAAA clade</taxon>
        <taxon>Hologalegina</taxon>
        <taxon>IRL clade</taxon>
        <taxon>Trifolieae</taxon>
        <taxon>Trifolium</taxon>
    </lineage>
</organism>
<accession>A0A392QY77</accession>
<comment type="caution">
    <text evidence="1">The sequence shown here is derived from an EMBL/GenBank/DDBJ whole genome shotgun (WGS) entry which is preliminary data.</text>
</comment>
<dbReference type="Proteomes" id="UP000265520">
    <property type="component" value="Unassembled WGS sequence"/>
</dbReference>
<keyword evidence="2" id="KW-1185">Reference proteome</keyword>
<dbReference type="AlphaFoldDB" id="A0A392QY77"/>
<name>A0A392QY77_9FABA</name>
<proteinExistence type="predicted"/>
<protein>
    <submittedName>
        <fullName evidence="1">Uncharacterized protein</fullName>
    </submittedName>
</protein>
<evidence type="ECO:0000313" key="2">
    <source>
        <dbReference type="Proteomes" id="UP000265520"/>
    </source>
</evidence>
<evidence type="ECO:0000313" key="1">
    <source>
        <dbReference type="EMBL" id="MCI28215.1"/>
    </source>
</evidence>